<protein>
    <submittedName>
        <fullName evidence="1">Uncharacterized protein</fullName>
    </submittedName>
</protein>
<gene>
    <name evidence="1" type="ORF">SDC9_114572</name>
</gene>
<sequence>MVKVSGNGSVSACGAGEAFCGQVVSLSRGGDACAVQLGGFITADYTGETAPTVGWCGLSADGSGGVKADSTGRSYLVADVDAAAKVAVFAL</sequence>
<reference evidence="1" key="1">
    <citation type="submission" date="2019-08" db="EMBL/GenBank/DDBJ databases">
        <authorList>
            <person name="Kucharzyk K."/>
            <person name="Murdoch R.W."/>
            <person name="Higgins S."/>
            <person name="Loffler F."/>
        </authorList>
    </citation>
    <scope>NUCLEOTIDE SEQUENCE</scope>
</reference>
<organism evidence="1">
    <name type="scientific">bioreactor metagenome</name>
    <dbReference type="NCBI Taxonomy" id="1076179"/>
    <lineage>
        <taxon>unclassified sequences</taxon>
        <taxon>metagenomes</taxon>
        <taxon>ecological metagenomes</taxon>
    </lineage>
</organism>
<proteinExistence type="predicted"/>
<evidence type="ECO:0000313" key="1">
    <source>
        <dbReference type="EMBL" id="MPM67648.1"/>
    </source>
</evidence>
<comment type="caution">
    <text evidence="1">The sequence shown here is derived from an EMBL/GenBank/DDBJ whole genome shotgun (WGS) entry which is preliminary data.</text>
</comment>
<dbReference type="EMBL" id="VSSQ01021808">
    <property type="protein sequence ID" value="MPM67648.1"/>
    <property type="molecule type" value="Genomic_DNA"/>
</dbReference>
<accession>A0A645BRB5</accession>
<dbReference type="AlphaFoldDB" id="A0A645BRB5"/>
<name>A0A645BRB5_9ZZZZ</name>